<dbReference type="GO" id="GO:0016020">
    <property type="term" value="C:membrane"/>
    <property type="evidence" value="ECO:0007669"/>
    <property type="project" value="UniProtKB-SubCell"/>
</dbReference>
<dbReference type="GO" id="GO:0048038">
    <property type="term" value="F:quinone binding"/>
    <property type="evidence" value="ECO:0007669"/>
    <property type="project" value="UniProtKB-KW"/>
</dbReference>
<keyword evidence="9" id="KW-0676">Redox-active center</keyword>
<dbReference type="GO" id="GO:0016491">
    <property type="term" value="F:oxidoreductase activity"/>
    <property type="evidence" value="ECO:0007669"/>
    <property type="project" value="UniProtKB-KW"/>
</dbReference>
<proteinExistence type="inferred from homology"/>
<keyword evidence="8" id="KW-1015">Disulfide bond</keyword>
<dbReference type="Pfam" id="PF07884">
    <property type="entry name" value="VKOR"/>
    <property type="match status" value="1"/>
</dbReference>
<evidence type="ECO:0000313" key="13">
    <source>
        <dbReference type="Proteomes" id="UP000177763"/>
    </source>
</evidence>
<keyword evidence="3 10" id="KW-0812">Transmembrane</keyword>
<feature type="transmembrane region" description="Helical" evidence="10">
    <location>
        <begin position="7"/>
        <end position="26"/>
    </location>
</feature>
<evidence type="ECO:0000256" key="4">
    <source>
        <dbReference type="ARBA" id="ARBA00022719"/>
    </source>
</evidence>
<dbReference type="STRING" id="1802630.A3H26_01695"/>
<dbReference type="PANTHER" id="PTHR34573:SF1">
    <property type="entry name" value="VITAMIN K EPOXIDE REDUCTASE DOMAIN-CONTAINING PROTEIN"/>
    <property type="match status" value="1"/>
</dbReference>
<organism evidence="12 13">
    <name type="scientific">candidate division WWE3 bacterium RIFCSPLOWO2_12_FULL_36_10</name>
    <dbReference type="NCBI Taxonomy" id="1802630"/>
    <lineage>
        <taxon>Bacteria</taxon>
        <taxon>Katanobacteria</taxon>
    </lineage>
</organism>
<evidence type="ECO:0000259" key="11">
    <source>
        <dbReference type="SMART" id="SM00756"/>
    </source>
</evidence>
<dbReference type="CDD" id="cd12916">
    <property type="entry name" value="VKOR_1"/>
    <property type="match status" value="1"/>
</dbReference>
<accession>A0A1F4VH13</accession>
<protein>
    <recommendedName>
        <fullName evidence="11">Vitamin K epoxide reductase domain-containing protein</fullName>
    </recommendedName>
</protein>
<evidence type="ECO:0000256" key="5">
    <source>
        <dbReference type="ARBA" id="ARBA00022989"/>
    </source>
</evidence>
<feature type="transmembrane region" description="Helical" evidence="10">
    <location>
        <begin position="75"/>
        <end position="92"/>
    </location>
</feature>
<sequence length="133" mass="15425">MSLAKTLKILAIIGILISLYLTYVKLTSSPLLCAFGDCEKVQNSKYSQVFGIPVAVFGILYYFILYIMLERNNKYTKYWLLWGIMYSTYLTYLELFVIKAICGWCVLSFVNIILIYALHYIGSRRSKTQKQVN</sequence>
<keyword evidence="7 10" id="KW-0472">Membrane</keyword>
<dbReference type="Gene3D" id="1.20.1440.130">
    <property type="entry name" value="VKOR domain"/>
    <property type="match status" value="1"/>
</dbReference>
<comment type="subcellular location">
    <subcellularLocation>
        <location evidence="1">Membrane</location>
        <topology evidence="1">Multi-pass membrane protein</topology>
    </subcellularLocation>
</comment>
<comment type="similarity">
    <text evidence="2">Belongs to the VKOR family.</text>
</comment>
<evidence type="ECO:0000256" key="7">
    <source>
        <dbReference type="ARBA" id="ARBA00023136"/>
    </source>
</evidence>
<gene>
    <name evidence="12" type="ORF">A3H26_01695</name>
</gene>
<keyword evidence="6" id="KW-0560">Oxidoreductase</keyword>
<dbReference type="InterPro" id="IPR012932">
    <property type="entry name" value="VKOR"/>
</dbReference>
<evidence type="ECO:0000256" key="2">
    <source>
        <dbReference type="ARBA" id="ARBA00006214"/>
    </source>
</evidence>
<evidence type="ECO:0000313" key="12">
    <source>
        <dbReference type="EMBL" id="OGC56586.1"/>
    </source>
</evidence>
<dbReference type="AlphaFoldDB" id="A0A1F4VH13"/>
<evidence type="ECO:0000256" key="1">
    <source>
        <dbReference type="ARBA" id="ARBA00004141"/>
    </source>
</evidence>
<feature type="transmembrane region" description="Helical" evidence="10">
    <location>
        <begin position="46"/>
        <end position="68"/>
    </location>
</feature>
<evidence type="ECO:0000256" key="6">
    <source>
        <dbReference type="ARBA" id="ARBA00023002"/>
    </source>
</evidence>
<keyword evidence="5 10" id="KW-1133">Transmembrane helix</keyword>
<dbReference type="InterPro" id="IPR044698">
    <property type="entry name" value="VKOR/LTO1"/>
</dbReference>
<dbReference type="SMART" id="SM00756">
    <property type="entry name" value="VKc"/>
    <property type="match status" value="1"/>
</dbReference>
<reference evidence="12 13" key="1">
    <citation type="journal article" date="2016" name="Nat. Commun.">
        <title>Thousands of microbial genomes shed light on interconnected biogeochemical processes in an aquifer system.</title>
        <authorList>
            <person name="Anantharaman K."/>
            <person name="Brown C.T."/>
            <person name="Hug L.A."/>
            <person name="Sharon I."/>
            <person name="Castelle C.J."/>
            <person name="Probst A.J."/>
            <person name="Thomas B.C."/>
            <person name="Singh A."/>
            <person name="Wilkins M.J."/>
            <person name="Karaoz U."/>
            <person name="Brodie E.L."/>
            <person name="Williams K.H."/>
            <person name="Hubbard S.S."/>
            <person name="Banfield J.F."/>
        </authorList>
    </citation>
    <scope>NUCLEOTIDE SEQUENCE [LARGE SCALE GENOMIC DNA]</scope>
</reference>
<dbReference type="EMBL" id="MEVN01000034">
    <property type="protein sequence ID" value="OGC56586.1"/>
    <property type="molecule type" value="Genomic_DNA"/>
</dbReference>
<feature type="domain" description="Vitamin K epoxide reductase" evidence="11">
    <location>
        <begin position="2"/>
        <end position="123"/>
    </location>
</feature>
<evidence type="ECO:0000256" key="10">
    <source>
        <dbReference type="SAM" id="Phobius"/>
    </source>
</evidence>
<evidence type="ECO:0000256" key="9">
    <source>
        <dbReference type="ARBA" id="ARBA00023284"/>
    </source>
</evidence>
<name>A0A1F4VH13_UNCKA</name>
<dbReference type="Proteomes" id="UP000177763">
    <property type="component" value="Unassembled WGS sequence"/>
</dbReference>
<keyword evidence="4" id="KW-0874">Quinone</keyword>
<evidence type="ECO:0000256" key="3">
    <source>
        <dbReference type="ARBA" id="ARBA00022692"/>
    </source>
</evidence>
<dbReference type="PANTHER" id="PTHR34573">
    <property type="entry name" value="VKC DOMAIN-CONTAINING PROTEIN"/>
    <property type="match status" value="1"/>
</dbReference>
<comment type="caution">
    <text evidence="12">The sequence shown here is derived from an EMBL/GenBank/DDBJ whole genome shotgun (WGS) entry which is preliminary data.</text>
</comment>
<dbReference type="InterPro" id="IPR038354">
    <property type="entry name" value="VKOR_sf"/>
</dbReference>
<evidence type="ECO:0000256" key="8">
    <source>
        <dbReference type="ARBA" id="ARBA00023157"/>
    </source>
</evidence>
<feature type="transmembrane region" description="Helical" evidence="10">
    <location>
        <begin position="98"/>
        <end position="121"/>
    </location>
</feature>